<dbReference type="CDD" id="cd02440">
    <property type="entry name" value="AdoMet_MTases"/>
    <property type="match status" value="1"/>
</dbReference>
<dbReference type="GO" id="GO:0032259">
    <property type="term" value="P:methylation"/>
    <property type="evidence" value="ECO:0007669"/>
    <property type="project" value="UniProtKB-KW"/>
</dbReference>
<dbReference type="GO" id="GO:0008168">
    <property type="term" value="F:methyltransferase activity"/>
    <property type="evidence" value="ECO:0007669"/>
    <property type="project" value="UniProtKB-KW"/>
</dbReference>
<keyword evidence="1 3" id="KW-0808">Transferase</keyword>
<organism evidence="3 4">
    <name type="scientific">Alkalithermobacter paradoxus</name>
    <dbReference type="NCBI Taxonomy" id="29349"/>
    <lineage>
        <taxon>Bacteria</taxon>
        <taxon>Bacillati</taxon>
        <taxon>Bacillota</taxon>
        <taxon>Clostridia</taxon>
        <taxon>Peptostreptococcales</taxon>
        <taxon>Tepidibacteraceae</taxon>
        <taxon>Alkalithermobacter</taxon>
    </lineage>
</organism>
<name>A0A1V4I9X2_9FIRM</name>
<dbReference type="STRING" id="29349.CLOTH_08290"/>
<sequence length="247" mass="29316">MNQYEDFAFIYDELMNEVDYNEWTNYIESIYKKENVKVKNILELACGTGNLTIPLAKRGYNVVGIDISEEMLSIAREKINKEGLDIVLLNQDMTQLDFDVYDMDCVLCGCDGFNYILDDVQLEELFIKVYSILKEEGLFVFDISSYFKLSNILHNNTFGENREDIAYIWENYFDENENLVEMNLAFFVKEDDKFKRFEETHYQRAYTNEEIVMLLKNANFKDIKVYKDFTFQRDDGEGERVFFIAKK</sequence>
<dbReference type="OrthoDB" id="9811589at2"/>
<evidence type="ECO:0000313" key="3">
    <source>
        <dbReference type="EMBL" id="OPJ56425.1"/>
    </source>
</evidence>
<dbReference type="RefSeq" id="WP_079411490.1">
    <property type="nucleotide sequence ID" value="NZ_MZGW01000002.1"/>
</dbReference>
<dbReference type="EC" id="2.1.1.156" evidence="3"/>
<dbReference type="EMBL" id="MZGW01000002">
    <property type="protein sequence ID" value="OPJ56425.1"/>
    <property type="molecule type" value="Genomic_DNA"/>
</dbReference>
<accession>A0A1V4I9X2</accession>
<protein>
    <submittedName>
        <fullName evidence="3">Glycine/sarcosine N-methyltransferase</fullName>
        <ecNumber evidence="3">2.1.1.156</ecNumber>
    </submittedName>
</protein>
<dbReference type="Pfam" id="PF13649">
    <property type="entry name" value="Methyltransf_25"/>
    <property type="match status" value="1"/>
</dbReference>
<keyword evidence="3" id="KW-0489">Methyltransferase</keyword>
<keyword evidence="4" id="KW-1185">Reference proteome</keyword>
<dbReference type="Proteomes" id="UP000190140">
    <property type="component" value="Unassembled WGS sequence"/>
</dbReference>
<feature type="domain" description="Methyltransferase" evidence="2">
    <location>
        <begin position="41"/>
        <end position="137"/>
    </location>
</feature>
<dbReference type="AlphaFoldDB" id="A0A1V4I9X2"/>
<dbReference type="InterPro" id="IPR029063">
    <property type="entry name" value="SAM-dependent_MTases_sf"/>
</dbReference>
<evidence type="ECO:0000313" key="4">
    <source>
        <dbReference type="Proteomes" id="UP000190140"/>
    </source>
</evidence>
<evidence type="ECO:0000259" key="2">
    <source>
        <dbReference type="Pfam" id="PF13649"/>
    </source>
</evidence>
<evidence type="ECO:0000256" key="1">
    <source>
        <dbReference type="ARBA" id="ARBA00022679"/>
    </source>
</evidence>
<dbReference type="Gene3D" id="2.20.25.110">
    <property type="entry name" value="S-adenosyl-L-methionine-dependent methyltransferases"/>
    <property type="match status" value="1"/>
</dbReference>
<dbReference type="InterPro" id="IPR041698">
    <property type="entry name" value="Methyltransf_25"/>
</dbReference>
<dbReference type="SUPFAM" id="SSF53335">
    <property type="entry name" value="S-adenosyl-L-methionine-dependent methyltransferases"/>
    <property type="match status" value="1"/>
</dbReference>
<proteinExistence type="predicted"/>
<dbReference type="Gene3D" id="3.40.50.150">
    <property type="entry name" value="Vaccinia Virus protein VP39"/>
    <property type="match status" value="1"/>
</dbReference>
<comment type="caution">
    <text evidence="3">The sequence shown here is derived from an EMBL/GenBank/DDBJ whole genome shotgun (WGS) entry which is preliminary data.</text>
</comment>
<dbReference type="PANTHER" id="PTHR43861">
    <property type="entry name" value="TRANS-ACONITATE 2-METHYLTRANSFERASE-RELATED"/>
    <property type="match status" value="1"/>
</dbReference>
<reference evidence="3 4" key="1">
    <citation type="submission" date="2017-03" db="EMBL/GenBank/DDBJ databases">
        <title>Genome sequence of Clostridium thermoalcaliphilum DSM 7309.</title>
        <authorList>
            <person name="Poehlein A."/>
            <person name="Daniel R."/>
        </authorList>
    </citation>
    <scope>NUCLEOTIDE SEQUENCE [LARGE SCALE GENOMIC DNA]</scope>
    <source>
        <strain evidence="3 4">DSM 7309</strain>
    </source>
</reference>
<gene>
    <name evidence="3" type="ORF">CLOTH_08290</name>
</gene>